<accession>A0A0M0JUB6</accession>
<dbReference type="Proteomes" id="UP000037460">
    <property type="component" value="Unassembled WGS sequence"/>
</dbReference>
<comment type="caution">
    <text evidence="2">The sequence shown here is derived from an EMBL/GenBank/DDBJ whole genome shotgun (WGS) entry which is preliminary data.</text>
</comment>
<feature type="region of interest" description="Disordered" evidence="1">
    <location>
        <begin position="1"/>
        <end position="21"/>
    </location>
</feature>
<feature type="compositionally biased region" description="Polar residues" evidence="1">
    <location>
        <begin position="1"/>
        <end position="11"/>
    </location>
</feature>
<protein>
    <submittedName>
        <fullName evidence="2">Uncharacterized protein</fullName>
    </submittedName>
</protein>
<evidence type="ECO:0000313" key="3">
    <source>
        <dbReference type="Proteomes" id="UP000037460"/>
    </source>
</evidence>
<organism evidence="2 3">
    <name type="scientific">Chrysochromulina tobinii</name>
    <dbReference type="NCBI Taxonomy" id="1460289"/>
    <lineage>
        <taxon>Eukaryota</taxon>
        <taxon>Haptista</taxon>
        <taxon>Haptophyta</taxon>
        <taxon>Prymnesiophyceae</taxon>
        <taxon>Prymnesiales</taxon>
        <taxon>Chrysochromulinaceae</taxon>
        <taxon>Chrysochromulina</taxon>
    </lineage>
</organism>
<sequence>MVVSLSSNTKLVPSGKNATDRLPTACRKYEGRSRAACGSEAHRERRDACPPLERGSPARVQLGASGLGSHVAVKSTRGR</sequence>
<gene>
    <name evidence="2" type="ORF">Ctob_008479</name>
</gene>
<name>A0A0M0JUB6_9EUKA</name>
<keyword evidence="3" id="KW-1185">Reference proteome</keyword>
<dbReference type="AlphaFoldDB" id="A0A0M0JUB6"/>
<feature type="region of interest" description="Disordered" evidence="1">
    <location>
        <begin position="34"/>
        <end position="79"/>
    </location>
</feature>
<evidence type="ECO:0000313" key="2">
    <source>
        <dbReference type="EMBL" id="KOO29718.1"/>
    </source>
</evidence>
<reference evidence="3" key="1">
    <citation type="journal article" date="2015" name="PLoS Genet.">
        <title>Genome Sequence and Transcriptome Analyses of Chrysochromulina tobin: Metabolic Tools for Enhanced Algal Fitness in the Prominent Order Prymnesiales (Haptophyceae).</title>
        <authorList>
            <person name="Hovde B.T."/>
            <person name="Deodato C.R."/>
            <person name="Hunsperger H.M."/>
            <person name="Ryken S.A."/>
            <person name="Yost W."/>
            <person name="Jha R.K."/>
            <person name="Patterson J."/>
            <person name="Monnat R.J. Jr."/>
            <person name="Barlow S.B."/>
            <person name="Starkenburg S.R."/>
            <person name="Cattolico R.A."/>
        </authorList>
    </citation>
    <scope>NUCLEOTIDE SEQUENCE</scope>
    <source>
        <strain evidence="3">CCMP291</strain>
    </source>
</reference>
<proteinExistence type="predicted"/>
<dbReference type="EMBL" id="JWZX01002373">
    <property type="protein sequence ID" value="KOO29718.1"/>
    <property type="molecule type" value="Genomic_DNA"/>
</dbReference>
<evidence type="ECO:0000256" key="1">
    <source>
        <dbReference type="SAM" id="MobiDB-lite"/>
    </source>
</evidence>